<feature type="non-terminal residue" evidence="1">
    <location>
        <position position="178"/>
    </location>
</feature>
<accession>A0ACA9P7G9</accession>
<sequence length="178" mass="21399">MSSWYQKLVQQKPWAQIAFQRNNKSWIVREVDIALEVLNLHSILTPINLKTIETKFDPHAGYYPYQQNKNSNICWVPLLLGYTVYTLFQNKFFQFKIVKDKNNQICFEWYDFDNDSKFQDLQENGSDYTAYRITRCYPHIFDQYNQTIKAFQKETRLENSLYKVLIILVYEVHNQPAS</sequence>
<protein>
    <submittedName>
        <fullName evidence="1">2058_t:CDS:1</fullName>
    </submittedName>
</protein>
<proteinExistence type="predicted"/>
<gene>
    <name evidence="1" type="ORF">DHETER_LOCUS10996</name>
</gene>
<evidence type="ECO:0000313" key="1">
    <source>
        <dbReference type="EMBL" id="CAG8686720.1"/>
    </source>
</evidence>
<dbReference type="EMBL" id="CAJVPU010022845">
    <property type="protein sequence ID" value="CAG8686720.1"/>
    <property type="molecule type" value="Genomic_DNA"/>
</dbReference>
<organism evidence="1 2">
    <name type="scientific">Dentiscutata heterogama</name>
    <dbReference type="NCBI Taxonomy" id="1316150"/>
    <lineage>
        <taxon>Eukaryota</taxon>
        <taxon>Fungi</taxon>
        <taxon>Fungi incertae sedis</taxon>
        <taxon>Mucoromycota</taxon>
        <taxon>Glomeromycotina</taxon>
        <taxon>Glomeromycetes</taxon>
        <taxon>Diversisporales</taxon>
        <taxon>Gigasporaceae</taxon>
        <taxon>Dentiscutata</taxon>
    </lineage>
</organism>
<keyword evidence="2" id="KW-1185">Reference proteome</keyword>
<dbReference type="Proteomes" id="UP000789702">
    <property type="component" value="Unassembled WGS sequence"/>
</dbReference>
<evidence type="ECO:0000313" key="2">
    <source>
        <dbReference type="Proteomes" id="UP000789702"/>
    </source>
</evidence>
<name>A0ACA9P7G9_9GLOM</name>
<reference evidence="1" key="1">
    <citation type="submission" date="2021-06" db="EMBL/GenBank/DDBJ databases">
        <authorList>
            <person name="Kallberg Y."/>
            <person name="Tangrot J."/>
            <person name="Rosling A."/>
        </authorList>
    </citation>
    <scope>NUCLEOTIDE SEQUENCE</scope>
    <source>
        <strain evidence="1">IL203A</strain>
    </source>
</reference>
<comment type="caution">
    <text evidence="1">The sequence shown here is derived from an EMBL/GenBank/DDBJ whole genome shotgun (WGS) entry which is preliminary data.</text>
</comment>